<dbReference type="AlphaFoldDB" id="A0A5J5GNQ7"/>
<accession>A0A5J5GNQ7</accession>
<dbReference type="Gene3D" id="3.30.9.10">
    <property type="entry name" value="D-Amino Acid Oxidase, subunit A, domain 2"/>
    <property type="match status" value="1"/>
</dbReference>
<dbReference type="PANTHER" id="PTHR43104:SF2">
    <property type="entry name" value="L-2-HYDROXYGLUTARATE DEHYDROGENASE, MITOCHONDRIAL"/>
    <property type="match status" value="1"/>
</dbReference>
<evidence type="ECO:0000256" key="1">
    <source>
        <dbReference type="ARBA" id="ARBA00001974"/>
    </source>
</evidence>
<evidence type="ECO:0000259" key="6">
    <source>
        <dbReference type="Pfam" id="PF01266"/>
    </source>
</evidence>
<reference evidence="7 8" key="1">
    <citation type="submission" date="2019-09" db="EMBL/GenBank/DDBJ databases">
        <authorList>
            <person name="Park J.-S."/>
            <person name="Choi H.-J."/>
        </authorList>
    </citation>
    <scope>NUCLEOTIDE SEQUENCE [LARGE SCALE GENOMIC DNA]</scope>
    <source>
        <strain evidence="7 8">176SS1-4</strain>
    </source>
</reference>
<protein>
    <submittedName>
        <fullName evidence="7">L-2-hydroxyglutarate oxidase</fullName>
        <ecNumber evidence="7">1.1.3.-</ecNumber>
    </submittedName>
</protein>
<keyword evidence="8" id="KW-1185">Reference proteome</keyword>
<dbReference type="GO" id="GO:0047545">
    <property type="term" value="F:(S)-2-hydroxyglutarate dehydrogenase activity"/>
    <property type="evidence" value="ECO:0007669"/>
    <property type="project" value="TreeGrafter"/>
</dbReference>
<evidence type="ECO:0000313" key="7">
    <source>
        <dbReference type="EMBL" id="KAA9009939.1"/>
    </source>
</evidence>
<dbReference type="PANTHER" id="PTHR43104">
    <property type="entry name" value="L-2-HYDROXYGLUTARATE DEHYDROGENASE, MITOCHONDRIAL"/>
    <property type="match status" value="1"/>
</dbReference>
<keyword evidence="4 7" id="KW-0560">Oxidoreductase</keyword>
<evidence type="ECO:0000256" key="2">
    <source>
        <dbReference type="ARBA" id="ARBA00022630"/>
    </source>
</evidence>
<comment type="cofactor">
    <cofactor evidence="1">
        <name>FAD</name>
        <dbReference type="ChEBI" id="CHEBI:57692"/>
    </cofactor>
</comment>
<organism evidence="7 8">
    <name type="scientific">Histidinibacterium aquaticum</name>
    <dbReference type="NCBI Taxonomy" id="2613962"/>
    <lineage>
        <taxon>Bacteria</taxon>
        <taxon>Pseudomonadati</taxon>
        <taxon>Pseudomonadota</taxon>
        <taxon>Alphaproteobacteria</taxon>
        <taxon>Rhodobacterales</taxon>
        <taxon>Paracoccaceae</taxon>
        <taxon>Histidinibacterium</taxon>
    </lineage>
</organism>
<proteinExistence type="inferred from homology"/>
<keyword evidence="2" id="KW-0285">Flavoprotein</keyword>
<dbReference type="Pfam" id="PF01266">
    <property type="entry name" value="DAO"/>
    <property type="match status" value="1"/>
</dbReference>
<comment type="caution">
    <text evidence="7">The sequence shown here is derived from an EMBL/GenBank/DDBJ whole genome shotgun (WGS) entry which is preliminary data.</text>
</comment>
<evidence type="ECO:0000256" key="3">
    <source>
        <dbReference type="ARBA" id="ARBA00022827"/>
    </source>
</evidence>
<dbReference type="EMBL" id="VYQE01000001">
    <property type="protein sequence ID" value="KAA9009939.1"/>
    <property type="molecule type" value="Genomic_DNA"/>
</dbReference>
<dbReference type="Proteomes" id="UP000326554">
    <property type="component" value="Unassembled WGS sequence"/>
</dbReference>
<evidence type="ECO:0000256" key="4">
    <source>
        <dbReference type="ARBA" id="ARBA00023002"/>
    </source>
</evidence>
<keyword evidence="3" id="KW-0274">FAD</keyword>
<dbReference type="InterPro" id="IPR036188">
    <property type="entry name" value="FAD/NAD-bd_sf"/>
</dbReference>
<dbReference type="GO" id="GO:0005737">
    <property type="term" value="C:cytoplasm"/>
    <property type="evidence" value="ECO:0007669"/>
    <property type="project" value="TreeGrafter"/>
</dbReference>
<gene>
    <name evidence="7" type="primary">lhgO</name>
    <name evidence="7" type="ORF">F3S47_01345</name>
</gene>
<name>A0A5J5GNQ7_9RHOB</name>
<dbReference type="EC" id="1.1.3.-" evidence="7"/>
<evidence type="ECO:0000313" key="8">
    <source>
        <dbReference type="Proteomes" id="UP000326554"/>
    </source>
</evidence>
<dbReference type="Gene3D" id="3.50.50.60">
    <property type="entry name" value="FAD/NAD(P)-binding domain"/>
    <property type="match status" value="1"/>
</dbReference>
<feature type="domain" description="FAD dependent oxidoreductase" evidence="6">
    <location>
        <begin position="4"/>
        <end position="392"/>
    </location>
</feature>
<sequence>MTYDFCVIGGGIVGLATARALLARRPGASLLLLEKEGALGRHQTGRNSGVIHSGIYYPPGSLKAQLCREGSARTKEFCTEHGIPFENRGKLIVATRPDEVPRLDALQTRAGENGIDVERLDPAGIAEREPNVAGLAALFVPASAIVDYGAVLEALARELEGQGAEIRLGTPVEAIRDTGDAVELRGGGETFRAGRLVACAGLQSDRIARLAGLQIAHRIVPFRGEYYRLAPRLNDVVHAMIYPVPEPGLPFLGTHLTPMIDGSVTVGPNAVLGLAREGYPKGSLDLRDLRDTLSFPGFWKSIAGNIRPGFNELRNTLFKRRYLAECRRYCPSLELEDLQPMEPGIRAQAILDDGTMAGDFLFLDTDRSLHVCNAPSPAATSALPIGDMIAERLLGRNR</sequence>
<evidence type="ECO:0000256" key="5">
    <source>
        <dbReference type="ARBA" id="ARBA00037941"/>
    </source>
</evidence>
<dbReference type="SUPFAM" id="SSF51905">
    <property type="entry name" value="FAD/NAD(P)-binding domain"/>
    <property type="match status" value="1"/>
</dbReference>
<dbReference type="RefSeq" id="WP_150443424.1">
    <property type="nucleotide sequence ID" value="NZ_VYQE01000001.1"/>
</dbReference>
<comment type="similarity">
    <text evidence="5">Belongs to the L2HGDH family.</text>
</comment>
<dbReference type="NCBIfam" id="NF008726">
    <property type="entry name" value="PRK11728.1"/>
    <property type="match status" value="1"/>
</dbReference>
<dbReference type="InterPro" id="IPR006076">
    <property type="entry name" value="FAD-dep_OxRdtase"/>
</dbReference>